<keyword evidence="4 5" id="KW-0472">Membrane</keyword>
<dbReference type="Proteomes" id="UP000752013">
    <property type="component" value="Unassembled WGS sequence"/>
</dbReference>
<comment type="caution">
    <text evidence="6">The sequence shown here is derived from an EMBL/GenBank/DDBJ whole genome shotgun (WGS) entry which is preliminary data.</text>
</comment>
<reference evidence="6" key="1">
    <citation type="submission" date="2020-03" db="EMBL/GenBank/DDBJ databases">
        <title>Spirochaetal bacteria isolated from arthropods constitute a novel genus Entomospira genus novum within the order Spirochaetales.</title>
        <authorList>
            <person name="Grana-Miraglia L."/>
            <person name="Sikutova S."/>
            <person name="Fingerle V."/>
            <person name="Sing A."/>
            <person name="Castillo-Ramirez S."/>
            <person name="Margos G."/>
            <person name="Rudolf I."/>
        </authorList>
    </citation>
    <scope>NUCLEOTIDE SEQUENCE</scope>
    <source>
        <strain evidence="6">BR208</strain>
    </source>
</reference>
<evidence type="ECO:0000256" key="2">
    <source>
        <dbReference type="ARBA" id="ARBA00022692"/>
    </source>
</evidence>
<evidence type="ECO:0000256" key="3">
    <source>
        <dbReference type="ARBA" id="ARBA00022989"/>
    </source>
</evidence>
<dbReference type="InterPro" id="IPR007300">
    <property type="entry name" value="CidB/LrgB"/>
</dbReference>
<evidence type="ECO:0000256" key="4">
    <source>
        <dbReference type="ARBA" id="ARBA00023136"/>
    </source>
</evidence>
<dbReference type="AlphaFoldDB" id="A0A968GEI8"/>
<comment type="subcellular location">
    <subcellularLocation>
        <location evidence="1">Membrane</location>
        <topology evidence="1">Multi-pass membrane protein</topology>
    </subcellularLocation>
</comment>
<dbReference type="EMBL" id="JAATLK010000001">
    <property type="protein sequence ID" value="NIZ46825.1"/>
    <property type="molecule type" value="Genomic_DNA"/>
</dbReference>
<organism evidence="6 7">
    <name type="scientific">Entomospira nematocerorum</name>
    <dbReference type="NCBI Taxonomy" id="2719987"/>
    <lineage>
        <taxon>Bacteria</taxon>
        <taxon>Pseudomonadati</taxon>
        <taxon>Spirochaetota</taxon>
        <taxon>Spirochaetia</taxon>
        <taxon>Spirochaetales</taxon>
        <taxon>Spirochaetaceae</taxon>
        <taxon>Entomospira</taxon>
    </lineage>
</organism>
<dbReference type="RefSeq" id="WP_167703271.1">
    <property type="nucleotide sequence ID" value="NZ_CP118168.1"/>
</dbReference>
<protein>
    <submittedName>
        <fullName evidence="6">LrgB family protein</fullName>
    </submittedName>
</protein>
<proteinExistence type="predicted"/>
<evidence type="ECO:0000313" key="6">
    <source>
        <dbReference type="EMBL" id="NIZ46825.1"/>
    </source>
</evidence>
<feature type="transmembrane region" description="Helical" evidence="5">
    <location>
        <begin position="6"/>
        <end position="26"/>
    </location>
</feature>
<feature type="transmembrane region" description="Helical" evidence="5">
    <location>
        <begin position="62"/>
        <end position="83"/>
    </location>
</feature>
<dbReference type="Pfam" id="PF04172">
    <property type="entry name" value="LrgB"/>
    <property type="match status" value="1"/>
</dbReference>
<feature type="transmembrane region" description="Helical" evidence="5">
    <location>
        <begin position="154"/>
        <end position="174"/>
    </location>
</feature>
<accession>A0A968GEI8</accession>
<keyword evidence="3 5" id="KW-1133">Transmembrane helix</keyword>
<feature type="transmembrane region" description="Helical" evidence="5">
    <location>
        <begin position="95"/>
        <end position="114"/>
    </location>
</feature>
<feature type="transmembrane region" description="Helical" evidence="5">
    <location>
        <begin position="38"/>
        <end position="56"/>
    </location>
</feature>
<feature type="transmembrane region" description="Helical" evidence="5">
    <location>
        <begin position="210"/>
        <end position="231"/>
    </location>
</feature>
<dbReference type="PANTHER" id="PTHR30249">
    <property type="entry name" value="PUTATIVE SEROTONIN TRANSPORTER"/>
    <property type="match status" value="1"/>
</dbReference>
<name>A0A968GEI8_9SPIO</name>
<gene>
    <name evidence="6" type="ORF">HCT46_02695</name>
</gene>
<evidence type="ECO:0000256" key="5">
    <source>
        <dbReference type="SAM" id="Phobius"/>
    </source>
</evidence>
<dbReference type="PANTHER" id="PTHR30249:SF0">
    <property type="entry name" value="PLASTIDAL GLYCOLATE_GLYCERATE TRANSLOCATOR 1, CHLOROPLASTIC"/>
    <property type="match status" value="1"/>
</dbReference>
<dbReference type="GO" id="GO:0016020">
    <property type="term" value="C:membrane"/>
    <property type="evidence" value="ECO:0007669"/>
    <property type="project" value="UniProtKB-SubCell"/>
</dbReference>
<evidence type="ECO:0000313" key="7">
    <source>
        <dbReference type="Proteomes" id="UP000752013"/>
    </source>
</evidence>
<keyword evidence="7" id="KW-1185">Reference proteome</keyword>
<evidence type="ECO:0000256" key="1">
    <source>
        <dbReference type="ARBA" id="ARBA00004141"/>
    </source>
</evidence>
<sequence>MESNITRIFTDSMILVGITVCSYMFIRSIQVRAKGLAILNPTLWSGIFIIGLIQFANLDFTSYMIANKTITFFLAPMTIALGFSMYDGWHLIRRYLKPLTIITVVTVLISLSLAQIGAKLLGLEGAIAYSVMPKSVTSPIGILIIDRIGGISELAVFGIIWAGVVGNLFGPIIFKILKIKTALAQGYSLGAVAHVLGMSRANEMGKEQGAAASAAIGFTGILTILVIELFLRMNIIHPLV</sequence>
<keyword evidence="2 5" id="KW-0812">Transmembrane</keyword>